<dbReference type="KEGG" id="amuc:Pan181_20520"/>
<keyword evidence="3" id="KW-1185">Reference proteome</keyword>
<dbReference type="Proteomes" id="UP000315750">
    <property type="component" value="Chromosome"/>
</dbReference>
<protein>
    <recommendedName>
        <fullName evidence="4">Lipocalin-like domain-containing protein</fullName>
    </recommendedName>
</protein>
<dbReference type="PROSITE" id="PS51257">
    <property type="entry name" value="PROKAR_LIPOPROTEIN"/>
    <property type="match status" value="1"/>
</dbReference>
<evidence type="ECO:0000256" key="1">
    <source>
        <dbReference type="SAM" id="SignalP"/>
    </source>
</evidence>
<dbReference type="AlphaFoldDB" id="A0A518AMA7"/>
<evidence type="ECO:0000313" key="3">
    <source>
        <dbReference type="Proteomes" id="UP000315750"/>
    </source>
</evidence>
<feature type="signal peptide" evidence="1">
    <location>
        <begin position="1"/>
        <end position="19"/>
    </location>
</feature>
<keyword evidence="1" id="KW-0732">Signal</keyword>
<gene>
    <name evidence="2" type="ORF">Pan181_20520</name>
</gene>
<reference evidence="2 3" key="1">
    <citation type="submission" date="2019-02" db="EMBL/GenBank/DDBJ databases">
        <title>Deep-cultivation of Planctomycetes and their phenomic and genomic characterization uncovers novel biology.</title>
        <authorList>
            <person name="Wiegand S."/>
            <person name="Jogler M."/>
            <person name="Boedeker C."/>
            <person name="Pinto D."/>
            <person name="Vollmers J."/>
            <person name="Rivas-Marin E."/>
            <person name="Kohn T."/>
            <person name="Peeters S.H."/>
            <person name="Heuer A."/>
            <person name="Rast P."/>
            <person name="Oberbeckmann S."/>
            <person name="Bunk B."/>
            <person name="Jeske O."/>
            <person name="Meyerdierks A."/>
            <person name="Storesund J.E."/>
            <person name="Kallscheuer N."/>
            <person name="Luecker S."/>
            <person name="Lage O.M."/>
            <person name="Pohl T."/>
            <person name="Merkel B.J."/>
            <person name="Hornburger P."/>
            <person name="Mueller R.-W."/>
            <person name="Bruemmer F."/>
            <person name="Labrenz M."/>
            <person name="Spormann A.M."/>
            <person name="Op den Camp H."/>
            <person name="Overmann J."/>
            <person name="Amann R."/>
            <person name="Jetten M.S.M."/>
            <person name="Mascher T."/>
            <person name="Medema M.H."/>
            <person name="Devos D.P."/>
            <person name="Kaster A.-K."/>
            <person name="Ovreas L."/>
            <person name="Rohde M."/>
            <person name="Galperin M.Y."/>
            <person name="Jogler C."/>
        </authorList>
    </citation>
    <scope>NUCLEOTIDE SEQUENCE [LARGE SCALE GENOMIC DNA]</scope>
    <source>
        <strain evidence="2 3">Pan181</strain>
    </source>
</reference>
<organism evidence="2 3">
    <name type="scientific">Aeoliella mucimassa</name>
    <dbReference type="NCBI Taxonomy" id="2527972"/>
    <lineage>
        <taxon>Bacteria</taxon>
        <taxon>Pseudomonadati</taxon>
        <taxon>Planctomycetota</taxon>
        <taxon>Planctomycetia</taxon>
        <taxon>Pirellulales</taxon>
        <taxon>Lacipirellulaceae</taxon>
        <taxon>Aeoliella</taxon>
    </lineage>
</organism>
<dbReference type="EMBL" id="CP036278">
    <property type="protein sequence ID" value="QDU55855.1"/>
    <property type="molecule type" value="Genomic_DNA"/>
</dbReference>
<feature type="chain" id="PRO_5021964142" description="Lipocalin-like domain-containing protein" evidence="1">
    <location>
        <begin position="20"/>
        <end position="190"/>
    </location>
</feature>
<accession>A0A518AMA7</accession>
<sequence length="190" mass="21560" precursor="true">MCRYRVTRWLMLLLLCAMAGCSSLTTTQPLGKPASALDTRKLAGIWLTPENEPMFVHHVVDNRLRVAGVDWDDDEPQLRKMEVLVTTDDDRMYFNVLPPQPEEESDAPDEYTIYRVTPSEGDMLVLRILNIETFAKAVENGQLSGTVDRNENNVHVKLTPKESELDDFVSPDKAAEQFILDGAIVLRRLK</sequence>
<name>A0A518AMA7_9BACT</name>
<evidence type="ECO:0008006" key="4">
    <source>
        <dbReference type="Google" id="ProtNLM"/>
    </source>
</evidence>
<proteinExistence type="predicted"/>
<dbReference type="OrthoDB" id="9988795at2"/>
<evidence type="ECO:0000313" key="2">
    <source>
        <dbReference type="EMBL" id="QDU55855.1"/>
    </source>
</evidence>